<dbReference type="AlphaFoldDB" id="A0A1M5JX32"/>
<protein>
    <submittedName>
        <fullName evidence="1">Uncharacterized protein</fullName>
    </submittedName>
</protein>
<name>A0A1M5JX32_9FLAO</name>
<evidence type="ECO:0000313" key="1">
    <source>
        <dbReference type="EMBL" id="SHG44935.1"/>
    </source>
</evidence>
<dbReference type="OrthoDB" id="9878659at2"/>
<accession>A0A1M5JX32</accession>
<evidence type="ECO:0000313" key="2">
    <source>
        <dbReference type="Proteomes" id="UP000184020"/>
    </source>
</evidence>
<sequence>MAIEPFTAVASEVVKEASKESFKEIAKEGLTEVAEVGLEVEAVEATELLEAETAALNETKAEVSKEFAEVKEQIQGIIDLIKSFEFDFDNFISDPEYMMSKIGDANAFLKDLSTKITDVAETDYVKDLIETLDKIDKVLQQIQSSGSVDINDEDEGLEGFGDGE</sequence>
<keyword evidence="2" id="KW-1185">Reference proteome</keyword>
<gene>
    <name evidence="1" type="ORF">SAMN05444372_10639</name>
</gene>
<dbReference type="EMBL" id="FQWF01000006">
    <property type="protein sequence ID" value="SHG44935.1"/>
    <property type="molecule type" value="Genomic_DNA"/>
</dbReference>
<dbReference type="Proteomes" id="UP000184020">
    <property type="component" value="Unassembled WGS sequence"/>
</dbReference>
<reference evidence="2" key="1">
    <citation type="submission" date="2016-11" db="EMBL/GenBank/DDBJ databases">
        <authorList>
            <person name="Varghese N."/>
            <person name="Submissions S."/>
        </authorList>
    </citation>
    <scope>NUCLEOTIDE SEQUENCE [LARGE SCALE GENOMIC DNA]</scope>
    <source>
        <strain evidence="2">DSM 17659</strain>
    </source>
</reference>
<dbReference type="STRING" id="229205.SAMN05444372_10639"/>
<organism evidence="1 2">
    <name type="scientific">Flavobacterium micromati</name>
    <dbReference type="NCBI Taxonomy" id="229205"/>
    <lineage>
        <taxon>Bacteria</taxon>
        <taxon>Pseudomonadati</taxon>
        <taxon>Bacteroidota</taxon>
        <taxon>Flavobacteriia</taxon>
        <taxon>Flavobacteriales</taxon>
        <taxon>Flavobacteriaceae</taxon>
        <taxon>Flavobacterium</taxon>
    </lineage>
</organism>
<proteinExistence type="predicted"/>
<dbReference type="RefSeq" id="WP_073018849.1">
    <property type="nucleotide sequence ID" value="NZ_FQWF01000006.1"/>
</dbReference>